<dbReference type="RefSeq" id="WP_268049687.1">
    <property type="nucleotide sequence ID" value="NZ_JAPQES010000003.1"/>
</dbReference>
<comment type="caution">
    <text evidence="5">The sequence shown here is derived from an EMBL/GenBank/DDBJ whole genome shotgun (WGS) entry which is preliminary data.</text>
</comment>
<accession>A0ABT4CP89</accession>
<dbReference type="InterPro" id="IPR038495">
    <property type="entry name" value="ATPase_E_C"/>
</dbReference>
<protein>
    <recommendedName>
        <fullName evidence="4">V-type proton ATPase subunit E</fullName>
    </recommendedName>
    <alternativeName>
        <fullName evidence="4">V-ATPase subunit E</fullName>
    </alternativeName>
</protein>
<comment type="similarity">
    <text evidence="1 4">Belongs to the V-ATPase E subunit family.</text>
</comment>
<proteinExistence type="inferred from homology"/>
<comment type="function">
    <text evidence="4">Produces ATP from ADP in the presence of a proton gradient across the membrane.</text>
</comment>
<evidence type="ECO:0000313" key="5">
    <source>
        <dbReference type="EMBL" id="MCY6370842.1"/>
    </source>
</evidence>
<dbReference type="EMBL" id="JAPQES010000003">
    <property type="protein sequence ID" value="MCY6370842.1"/>
    <property type="molecule type" value="Genomic_DNA"/>
</dbReference>
<evidence type="ECO:0000256" key="1">
    <source>
        <dbReference type="ARBA" id="ARBA00005901"/>
    </source>
</evidence>
<name>A0ABT4CP89_9CLOT</name>
<dbReference type="Pfam" id="PF01991">
    <property type="entry name" value="vATP-synt_E"/>
    <property type="match status" value="1"/>
</dbReference>
<dbReference type="Proteomes" id="UP001079657">
    <property type="component" value="Unassembled WGS sequence"/>
</dbReference>
<evidence type="ECO:0000256" key="4">
    <source>
        <dbReference type="HAMAP-Rule" id="MF_00311"/>
    </source>
</evidence>
<evidence type="ECO:0000256" key="3">
    <source>
        <dbReference type="ARBA" id="ARBA00023065"/>
    </source>
</evidence>
<gene>
    <name evidence="4" type="primary">atpE</name>
    <name evidence="5" type="ORF">OXH55_09385</name>
</gene>
<evidence type="ECO:0000256" key="2">
    <source>
        <dbReference type="ARBA" id="ARBA00022448"/>
    </source>
</evidence>
<evidence type="ECO:0000313" key="6">
    <source>
        <dbReference type="Proteomes" id="UP001079657"/>
    </source>
</evidence>
<sequence length="198" mass="21948">MSSINNLTSKIIEDANNTAKGLIEEAKNTEKSLINKKIAEGEAEKKIMVSKAESEAKTRAERIISNAHLQVRNMKLSAKGEVLDNTFNIALEKLNKISKEKLLKFMMESILSLDIDGDEKIIVGENNNAVTPEFIKELNKALIAEGKKGELKLSSEKRDIKGGYILAKNGIEINNTFEALIMSLRDELEAEVISALFN</sequence>
<dbReference type="Gene3D" id="3.30.2320.30">
    <property type="entry name" value="ATP synthase, E subunit, C-terminal"/>
    <property type="match status" value="1"/>
</dbReference>
<keyword evidence="6" id="KW-1185">Reference proteome</keyword>
<dbReference type="HAMAP" id="MF_00311">
    <property type="entry name" value="ATP_synth_E_arch"/>
    <property type="match status" value="1"/>
</dbReference>
<keyword evidence="3 4" id="KW-0406">Ion transport</keyword>
<keyword evidence="2 4" id="KW-0813">Transport</keyword>
<reference evidence="5" key="1">
    <citation type="submission" date="2022-12" db="EMBL/GenBank/DDBJ databases">
        <authorList>
            <person name="Wang J."/>
        </authorList>
    </citation>
    <scope>NUCLEOTIDE SEQUENCE</scope>
    <source>
        <strain evidence="5">HY-42-06</strain>
    </source>
</reference>
<dbReference type="InterPro" id="IPR002842">
    <property type="entry name" value="ATPase_V1_Esu"/>
</dbReference>
<organism evidence="5 6">
    <name type="scientific">Clostridium ganghwense</name>
    <dbReference type="NCBI Taxonomy" id="312089"/>
    <lineage>
        <taxon>Bacteria</taxon>
        <taxon>Bacillati</taxon>
        <taxon>Bacillota</taxon>
        <taxon>Clostridia</taxon>
        <taxon>Eubacteriales</taxon>
        <taxon>Clostridiaceae</taxon>
        <taxon>Clostridium</taxon>
    </lineage>
</organism>
<keyword evidence="4" id="KW-0066">ATP synthesis</keyword>
<dbReference type="SUPFAM" id="SSF160527">
    <property type="entry name" value="V-type ATPase subunit E-like"/>
    <property type="match status" value="1"/>
</dbReference>
<keyword evidence="4" id="KW-0375">Hydrogen ion transport</keyword>